<organism evidence="6">
    <name type="scientific">Gaeumannomyces tritici (strain R3-111a-1)</name>
    <name type="common">Wheat and barley take-all root rot fungus</name>
    <name type="synonym">Gaeumannomyces graminis var. tritici</name>
    <dbReference type="NCBI Taxonomy" id="644352"/>
    <lineage>
        <taxon>Eukaryota</taxon>
        <taxon>Fungi</taxon>
        <taxon>Dikarya</taxon>
        <taxon>Ascomycota</taxon>
        <taxon>Pezizomycotina</taxon>
        <taxon>Sordariomycetes</taxon>
        <taxon>Sordariomycetidae</taxon>
        <taxon>Magnaporthales</taxon>
        <taxon>Magnaporthaceae</taxon>
        <taxon>Gaeumannomyces</taxon>
    </lineage>
</organism>
<reference evidence="7" key="5">
    <citation type="submission" date="2018-04" db="UniProtKB">
        <authorList>
            <consortium name="EnsemblFungi"/>
        </authorList>
    </citation>
    <scope>IDENTIFICATION</scope>
    <source>
        <strain evidence="7">R3-111a-1</strain>
    </source>
</reference>
<accession>J3NXC0</accession>
<feature type="transmembrane region" description="Helical" evidence="4">
    <location>
        <begin position="160"/>
        <end position="177"/>
    </location>
</feature>
<proteinExistence type="inferred from homology"/>
<feature type="transmembrane region" description="Helical" evidence="4">
    <location>
        <begin position="328"/>
        <end position="348"/>
    </location>
</feature>
<reference evidence="6" key="3">
    <citation type="submission" date="2010-09" db="EMBL/GenBank/DDBJ databases">
        <title>Annotation of Gaeumannomyces graminis var. tritici R3-111a-1.</title>
        <authorList>
            <consortium name="The Broad Institute Genome Sequencing Platform"/>
            <person name="Ma L.-J."/>
            <person name="Dead R."/>
            <person name="Young S.K."/>
            <person name="Zeng Q."/>
            <person name="Gargeya S."/>
            <person name="Fitzgerald M."/>
            <person name="Haas B."/>
            <person name="Abouelleil A."/>
            <person name="Alvarado L."/>
            <person name="Arachchi H.M."/>
            <person name="Berlin A."/>
            <person name="Brown A."/>
            <person name="Chapman S.B."/>
            <person name="Chen Z."/>
            <person name="Dunbar C."/>
            <person name="Freedman E."/>
            <person name="Gearin G."/>
            <person name="Gellesch M."/>
            <person name="Goldberg J."/>
            <person name="Griggs A."/>
            <person name="Gujja S."/>
            <person name="Heiman D."/>
            <person name="Howarth C."/>
            <person name="Larson L."/>
            <person name="Lui A."/>
            <person name="MacDonald P.J.P."/>
            <person name="Mehta T."/>
            <person name="Montmayeur A."/>
            <person name="Murphy C."/>
            <person name="Neiman D."/>
            <person name="Pearson M."/>
            <person name="Priest M."/>
            <person name="Roberts A."/>
            <person name="Saif S."/>
            <person name="Shea T."/>
            <person name="Shenoy N."/>
            <person name="Sisk P."/>
            <person name="Stolte C."/>
            <person name="Sykes S."/>
            <person name="Yandava C."/>
            <person name="Wortman J."/>
            <person name="Nusbaum C."/>
            <person name="Birren B."/>
        </authorList>
    </citation>
    <scope>NUCLEOTIDE SEQUENCE</scope>
    <source>
        <strain evidence="6">R3-111a-1</strain>
    </source>
</reference>
<evidence type="ECO:0000256" key="4">
    <source>
        <dbReference type="SAM" id="Phobius"/>
    </source>
</evidence>
<protein>
    <recommendedName>
        <fullName evidence="5">Major facilitator superfamily (MFS) profile domain-containing protein</fullName>
    </recommendedName>
</protein>
<evidence type="ECO:0000256" key="1">
    <source>
        <dbReference type="ARBA" id="ARBA00004141"/>
    </source>
</evidence>
<gene>
    <name evidence="7" type="primary">20346385</name>
    <name evidence="6" type="ORF">GGTG_05927</name>
</gene>
<dbReference type="PANTHER" id="PTHR11360">
    <property type="entry name" value="MONOCARBOXYLATE TRANSPORTER"/>
    <property type="match status" value="1"/>
</dbReference>
<dbReference type="RefSeq" id="XP_009222002.1">
    <property type="nucleotide sequence ID" value="XM_009223738.1"/>
</dbReference>
<dbReference type="VEuPathDB" id="FungiDB:GGTG_05927"/>
<dbReference type="PROSITE" id="PS50850">
    <property type="entry name" value="MFS"/>
    <property type="match status" value="1"/>
</dbReference>
<feature type="transmembrane region" description="Helical" evidence="4">
    <location>
        <begin position="135"/>
        <end position="154"/>
    </location>
</feature>
<feature type="transmembrane region" description="Helical" evidence="4">
    <location>
        <begin position="222"/>
        <end position="242"/>
    </location>
</feature>
<comment type="subcellular location">
    <subcellularLocation>
        <location evidence="1">Membrane</location>
        <topology evidence="1">Multi-pass membrane protein</topology>
    </subcellularLocation>
</comment>
<feature type="transmembrane region" description="Helical" evidence="4">
    <location>
        <begin position="60"/>
        <end position="81"/>
    </location>
</feature>
<keyword evidence="8" id="KW-1185">Reference proteome</keyword>
<reference evidence="8" key="1">
    <citation type="submission" date="2010-07" db="EMBL/GenBank/DDBJ databases">
        <title>The genome sequence of Gaeumannomyces graminis var. tritici strain R3-111a-1.</title>
        <authorList>
            <consortium name="The Broad Institute Genome Sequencing Platform"/>
            <person name="Ma L.-J."/>
            <person name="Dead R."/>
            <person name="Young S."/>
            <person name="Zeng Q."/>
            <person name="Koehrsen M."/>
            <person name="Alvarado L."/>
            <person name="Berlin A."/>
            <person name="Chapman S.B."/>
            <person name="Chen Z."/>
            <person name="Freedman E."/>
            <person name="Gellesch M."/>
            <person name="Goldberg J."/>
            <person name="Griggs A."/>
            <person name="Gujja S."/>
            <person name="Heilman E.R."/>
            <person name="Heiman D."/>
            <person name="Hepburn T."/>
            <person name="Howarth C."/>
            <person name="Jen D."/>
            <person name="Larson L."/>
            <person name="Mehta T."/>
            <person name="Neiman D."/>
            <person name="Pearson M."/>
            <person name="Roberts A."/>
            <person name="Saif S."/>
            <person name="Shea T."/>
            <person name="Shenoy N."/>
            <person name="Sisk P."/>
            <person name="Stolte C."/>
            <person name="Sykes S."/>
            <person name="Walk T."/>
            <person name="White J."/>
            <person name="Yandava C."/>
            <person name="Haas B."/>
            <person name="Nusbaum C."/>
            <person name="Birren B."/>
        </authorList>
    </citation>
    <scope>NUCLEOTIDE SEQUENCE [LARGE SCALE GENOMIC DNA]</scope>
    <source>
        <strain evidence="8">R3-111a-1</strain>
    </source>
</reference>
<feature type="compositionally biased region" description="Polar residues" evidence="3">
    <location>
        <begin position="1"/>
        <end position="11"/>
    </location>
</feature>
<evidence type="ECO:0000313" key="7">
    <source>
        <dbReference type="EnsemblFungi" id="EJT76002"/>
    </source>
</evidence>
<reference evidence="6" key="2">
    <citation type="submission" date="2010-07" db="EMBL/GenBank/DDBJ databases">
        <authorList>
            <consortium name="The Broad Institute Genome Sequencing Platform"/>
            <consortium name="Broad Institute Genome Sequencing Center for Infectious Disease"/>
            <person name="Ma L.-J."/>
            <person name="Dead R."/>
            <person name="Young S."/>
            <person name="Zeng Q."/>
            <person name="Koehrsen M."/>
            <person name="Alvarado L."/>
            <person name="Berlin A."/>
            <person name="Chapman S.B."/>
            <person name="Chen Z."/>
            <person name="Freedman E."/>
            <person name="Gellesch M."/>
            <person name="Goldberg J."/>
            <person name="Griggs A."/>
            <person name="Gujja S."/>
            <person name="Heilman E.R."/>
            <person name="Heiman D."/>
            <person name="Hepburn T."/>
            <person name="Howarth C."/>
            <person name="Jen D."/>
            <person name="Larson L."/>
            <person name="Mehta T."/>
            <person name="Neiman D."/>
            <person name="Pearson M."/>
            <person name="Roberts A."/>
            <person name="Saif S."/>
            <person name="Shea T."/>
            <person name="Shenoy N."/>
            <person name="Sisk P."/>
            <person name="Stolte C."/>
            <person name="Sykes S."/>
            <person name="Walk T."/>
            <person name="White J."/>
            <person name="Yandava C."/>
            <person name="Haas B."/>
            <person name="Nusbaum C."/>
            <person name="Birren B."/>
        </authorList>
    </citation>
    <scope>NUCLEOTIDE SEQUENCE</scope>
    <source>
        <strain evidence="6">R3-111a-1</strain>
    </source>
</reference>
<dbReference type="PANTHER" id="PTHR11360:SF319">
    <property type="entry name" value="MAJOR FACILITATOR SUPERFAMILY (MFS) PROFILE DOMAIN-CONTAINING PROTEIN"/>
    <property type="match status" value="1"/>
</dbReference>
<dbReference type="Gene3D" id="1.20.1250.20">
    <property type="entry name" value="MFS general substrate transporter like domains"/>
    <property type="match status" value="2"/>
</dbReference>
<dbReference type="OrthoDB" id="6499973at2759"/>
<feature type="transmembrane region" description="Helical" evidence="4">
    <location>
        <begin position="354"/>
        <end position="379"/>
    </location>
</feature>
<keyword evidence="4" id="KW-0472">Membrane</keyword>
<feature type="transmembrane region" description="Helical" evidence="4">
    <location>
        <begin position="101"/>
        <end position="123"/>
    </location>
</feature>
<dbReference type="Pfam" id="PF07690">
    <property type="entry name" value="MFS_1"/>
    <property type="match status" value="1"/>
</dbReference>
<feature type="transmembrane region" description="Helical" evidence="4">
    <location>
        <begin position="263"/>
        <end position="285"/>
    </location>
</feature>
<dbReference type="GO" id="GO:0016020">
    <property type="term" value="C:membrane"/>
    <property type="evidence" value="ECO:0007669"/>
    <property type="project" value="UniProtKB-SubCell"/>
</dbReference>
<evidence type="ECO:0000313" key="8">
    <source>
        <dbReference type="Proteomes" id="UP000006039"/>
    </source>
</evidence>
<comment type="similarity">
    <text evidence="2">Belongs to the major facilitator superfamily. Monocarboxylate porter (TC 2.A.1.13) family.</text>
</comment>
<sequence>MAMENRLQSLGTGPAAFSNQGGGPNDKVVGEHVSQQSLIANTQTNGPDDGEDFPDGGKEAWLCAAGTAGIMFCTLGYANSFGVFQAYYMHHQLRDHSPDDISWIGSIQVFLVFASGAVGGPIFDRFGAWVIRPAAIAYLASVMLTSVCTAYWHFVLAQGVLSGVSNGLLMFPAMAAVPQHFNKRRGAAMGLAIAGSSLGAVVFPVVLARLLLAPGAGVGFGWAVRACGLVMVPVLVFGAATVRARLPPRASRFFLWSAFARPLYALLVAGTAALFLGMFVPLFYLPSYAAREAGMDESTALYLVAAVNGASLPGRIIPGILGDRLGRVNTLAAAGAATSVLIFCWPSATTPAGVVAFACVFGFVSGALVSGGSVVFTLCPDSPKDIGTYMGMGIAVASLAVLVGPPVSGAILERYGGFREVSILSGVSCMLGAVLCLVAKAHTPQGVRGRI</sequence>
<dbReference type="SUPFAM" id="SSF103473">
    <property type="entry name" value="MFS general substrate transporter"/>
    <property type="match status" value="1"/>
</dbReference>
<dbReference type="GO" id="GO:0022857">
    <property type="term" value="F:transmembrane transporter activity"/>
    <property type="evidence" value="ECO:0007669"/>
    <property type="project" value="InterPro"/>
</dbReference>
<evidence type="ECO:0000259" key="5">
    <source>
        <dbReference type="PROSITE" id="PS50850"/>
    </source>
</evidence>
<name>J3NXC0_GAET3</name>
<dbReference type="InterPro" id="IPR020846">
    <property type="entry name" value="MFS_dom"/>
</dbReference>
<dbReference type="EMBL" id="GL385397">
    <property type="protein sequence ID" value="EJT76002.1"/>
    <property type="molecule type" value="Genomic_DNA"/>
</dbReference>
<keyword evidence="4" id="KW-1133">Transmembrane helix</keyword>
<evidence type="ECO:0000256" key="3">
    <source>
        <dbReference type="SAM" id="MobiDB-lite"/>
    </source>
</evidence>
<feature type="transmembrane region" description="Helical" evidence="4">
    <location>
        <begin position="300"/>
        <end position="321"/>
    </location>
</feature>
<evidence type="ECO:0000256" key="2">
    <source>
        <dbReference type="ARBA" id="ARBA00006727"/>
    </source>
</evidence>
<dbReference type="GeneID" id="20346385"/>
<feature type="domain" description="Major facilitator superfamily (MFS) profile" evidence="5">
    <location>
        <begin position="263"/>
        <end position="451"/>
    </location>
</feature>
<dbReference type="InterPro" id="IPR036259">
    <property type="entry name" value="MFS_trans_sf"/>
</dbReference>
<dbReference type="InterPro" id="IPR011701">
    <property type="entry name" value="MFS"/>
</dbReference>
<dbReference type="HOGENOM" id="CLU_001265_1_1_1"/>
<feature type="transmembrane region" description="Helical" evidence="4">
    <location>
        <begin position="189"/>
        <end position="210"/>
    </location>
</feature>
<feature type="region of interest" description="Disordered" evidence="3">
    <location>
        <begin position="1"/>
        <end position="29"/>
    </location>
</feature>
<keyword evidence="4" id="KW-0812">Transmembrane</keyword>
<dbReference type="InterPro" id="IPR050327">
    <property type="entry name" value="Proton-linked_MCT"/>
</dbReference>
<feature type="transmembrane region" description="Helical" evidence="4">
    <location>
        <begin position="423"/>
        <end position="441"/>
    </location>
</feature>
<dbReference type="CDD" id="cd17352">
    <property type="entry name" value="MFS_MCT_SLC16"/>
    <property type="match status" value="1"/>
</dbReference>
<dbReference type="AlphaFoldDB" id="J3NXC0"/>
<dbReference type="eggNOG" id="KOG2504">
    <property type="taxonomic scope" value="Eukaryota"/>
</dbReference>
<dbReference type="Proteomes" id="UP000006039">
    <property type="component" value="Unassembled WGS sequence"/>
</dbReference>
<evidence type="ECO:0000313" key="6">
    <source>
        <dbReference type="EMBL" id="EJT76002.1"/>
    </source>
</evidence>
<feature type="transmembrane region" description="Helical" evidence="4">
    <location>
        <begin position="386"/>
        <end position="403"/>
    </location>
</feature>
<dbReference type="EnsemblFungi" id="EJT76002">
    <property type="protein sequence ID" value="EJT76002"/>
    <property type="gene ID" value="GGTG_05927"/>
</dbReference>
<reference evidence="7" key="4">
    <citation type="journal article" date="2015" name="G3 (Bethesda)">
        <title>Genome sequences of three phytopathogenic species of the Magnaporthaceae family of fungi.</title>
        <authorList>
            <person name="Okagaki L.H."/>
            <person name="Nunes C.C."/>
            <person name="Sailsbery J."/>
            <person name="Clay B."/>
            <person name="Brown D."/>
            <person name="John T."/>
            <person name="Oh Y."/>
            <person name="Young N."/>
            <person name="Fitzgerald M."/>
            <person name="Haas B.J."/>
            <person name="Zeng Q."/>
            <person name="Young S."/>
            <person name="Adiconis X."/>
            <person name="Fan L."/>
            <person name="Levin J.Z."/>
            <person name="Mitchell T.K."/>
            <person name="Okubara P.A."/>
            <person name="Farman M.L."/>
            <person name="Kohn L.M."/>
            <person name="Birren B."/>
            <person name="Ma L.-J."/>
            <person name="Dean R.A."/>
        </authorList>
    </citation>
    <scope>NUCLEOTIDE SEQUENCE</scope>
    <source>
        <strain evidence="7">R3-111a-1</strain>
    </source>
</reference>